<dbReference type="PIRSF" id="PIRSF005739">
    <property type="entry name" value="O-mtase"/>
    <property type="match status" value="1"/>
</dbReference>
<evidence type="ECO:0000313" key="11">
    <source>
        <dbReference type="EMBL" id="CAH1797057.1"/>
    </source>
</evidence>
<evidence type="ECO:0000256" key="3">
    <source>
        <dbReference type="ARBA" id="ARBA00022679"/>
    </source>
</evidence>
<evidence type="ECO:0000256" key="1">
    <source>
        <dbReference type="ARBA" id="ARBA00011738"/>
    </source>
</evidence>
<keyword evidence="2" id="KW-0489">Methyltransferase</keyword>
<dbReference type="SUPFAM" id="SSF53335">
    <property type="entry name" value="S-adenosyl-L-methionine-dependent methyltransferases"/>
    <property type="match status" value="1"/>
</dbReference>
<dbReference type="SUPFAM" id="SSF46785">
    <property type="entry name" value="Winged helix' DNA-binding domain"/>
    <property type="match status" value="1"/>
</dbReference>
<evidence type="ECO:0000256" key="8">
    <source>
        <dbReference type="ARBA" id="ARBA00043054"/>
    </source>
</evidence>
<feature type="domain" description="O-methyltransferase dimerisation" evidence="10">
    <location>
        <begin position="10"/>
        <end position="89"/>
    </location>
</feature>
<accession>A0A8J1TXS9</accession>
<dbReference type="EC" id="2.1.1.4" evidence="6"/>
<dbReference type="OrthoDB" id="1606438at2759"/>
<evidence type="ECO:0000256" key="4">
    <source>
        <dbReference type="ARBA" id="ARBA00022691"/>
    </source>
</evidence>
<evidence type="ECO:0000256" key="5">
    <source>
        <dbReference type="ARBA" id="ARBA00037645"/>
    </source>
</evidence>
<dbReference type="InterPro" id="IPR036390">
    <property type="entry name" value="WH_DNA-bd_sf"/>
</dbReference>
<dbReference type="PANTHER" id="PTHR43712:SF2">
    <property type="entry name" value="O-METHYLTRANSFERASE CICE"/>
    <property type="match status" value="1"/>
</dbReference>
<organism evidence="11 12">
    <name type="scientific">Owenia fusiformis</name>
    <name type="common">Polychaete worm</name>
    <dbReference type="NCBI Taxonomy" id="6347"/>
    <lineage>
        <taxon>Eukaryota</taxon>
        <taxon>Metazoa</taxon>
        <taxon>Spiralia</taxon>
        <taxon>Lophotrochozoa</taxon>
        <taxon>Annelida</taxon>
        <taxon>Polychaeta</taxon>
        <taxon>Sedentaria</taxon>
        <taxon>Canalipalpata</taxon>
        <taxon>Sabellida</taxon>
        <taxon>Oweniida</taxon>
        <taxon>Oweniidae</taxon>
        <taxon>Owenia</taxon>
    </lineage>
</organism>
<proteinExistence type="predicted"/>
<comment type="caution">
    <text evidence="11">The sequence shown here is derived from an EMBL/GenBank/DDBJ whole genome shotgun (WGS) entry which is preliminary data.</text>
</comment>
<feature type="domain" description="O-methyltransferase C-terminal" evidence="9">
    <location>
        <begin position="127"/>
        <end position="310"/>
    </location>
</feature>
<dbReference type="FunFam" id="3.40.50.150:FF:000146">
    <property type="entry name" value="Acetylserotonin O-methyltransferase"/>
    <property type="match status" value="1"/>
</dbReference>
<comment type="subunit">
    <text evidence="1">Homodimer.</text>
</comment>
<dbReference type="InterPro" id="IPR036388">
    <property type="entry name" value="WH-like_DNA-bd_sf"/>
</dbReference>
<dbReference type="Pfam" id="PF00891">
    <property type="entry name" value="Methyltransf_2"/>
    <property type="match status" value="1"/>
</dbReference>
<dbReference type="InterPro" id="IPR016461">
    <property type="entry name" value="COMT-like"/>
</dbReference>
<dbReference type="Gene3D" id="3.40.50.150">
    <property type="entry name" value="Vaccinia Virus protein VP39"/>
    <property type="match status" value="1"/>
</dbReference>
<evidence type="ECO:0000256" key="6">
    <source>
        <dbReference type="ARBA" id="ARBA00039116"/>
    </source>
</evidence>
<dbReference type="AlphaFoldDB" id="A0A8J1TXS9"/>
<keyword evidence="3" id="KW-0808">Transferase</keyword>
<name>A0A8J1TXS9_OWEFU</name>
<reference evidence="11" key="1">
    <citation type="submission" date="2022-03" db="EMBL/GenBank/DDBJ databases">
        <authorList>
            <person name="Martin C."/>
        </authorList>
    </citation>
    <scope>NUCLEOTIDE SEQUENCE</scope>
</reference>
<gene>
    <name evidence="11" type="ORF">OFUS_LOCUS21397</name>
</gene>
<dbReference type="PANTHER" id="PTHR43712">
    <property type="entry name" value="PUTATIVE (AFU_ORTHOLOGUE AFUA_4G14580)-RELATED"/>
    <property type="match status" value="1"/>
</dbReference>
<keyword evidence="4" id="KW-0949">S-adenosyl-L-methionine</keyword>
<protein>
    <recommendedName>
        <fullName evidence="7">Acetylserotonin O-methyltransferase</fullName>
        <ecNumber evidence="6">2.1.1.4</ecNumber>
    </recommendedName>
    <alternativeName>
        <fullName evidence="8">Hydroxyindole O-methyltransferase</fullName>
    </alternativeName>
</protein>
<dbReference type="InterPro" id="IPR012967">
    <property type="entry name" value="COMT_dimerisation"/>
</dbReference>
<dbReference type="GO" id="GO:0032259">
    <property type="term" value="P:methylation"/>
    <property type="evidence" value="ECO:0007669"/>
    <property type="project" value="UniProtKB-KW"/>
</dbReference>
<dbReference type="GO" id="GO:0046983">
    <property type="term" value="F:protein dimerization activity"/>
    <property type="evidence" value="ECO:0007669"/>
    <property type="project" value="InterPro"/>
</dbReference>
<dbReference type="Gene3D" id="1.10.10.10">
    <property type="entry name" value="Winged helix-like DNA-binding domain superfamily/Winged helix DNA-binding domain"/>
    <property type="match status" value="1"/>
</dbReference>
<dbReference type="EMBL" id="CAIIXF020000010">
    <property type="protein sequence ID" value="CAH1797057.1"/>
    <property type="molecule type" value="Genomic_DNA"/>
</dbReference>
<evidence type="ECO:0000313" key="12">
    <source>
        <dbReference type="Proteomes" id="UP000749559"/>
    </source>
</evidence>
<dbReference type="InterPro" id="IPR029063">
    <property type="entry name" value="SAM-dependent_MTases_sf"/>
</dbReference>
<keyword evidence="12" id="KW-1185">Reference proteome</keyword>
<evidence type="ECO:0000259" key="9">
    <source>
        <dbReference type="Pfam" id="PF00891"/>
    </source>
</evidence>
<dbReference type="PROSITE" id="PS51683">
    <property type="entry name" value="SAM_OMT_II"/>
    <property type="match status" value="1"/>
</dbReference>
<dbReference type="FunFam" id="1.10.10.10:FF:000358">
    <property type="entry name" value="Acetylserotonin O-methyltransferase"/>
    <property type="match status" value="1"/>
</dbReference>
<dbReference type="InterPro" id="IPR001077">
    <property type="entry name" value="COMT_C"/>
</dbReference>
<dbReference type="Pfam" id="PF08100">
    <property type="entry name" value="Dimerisation"/>
    <property type="match status" value="1"/>
</dbReference>
<sequence>MALEKQEIVDILYGFQKTQILFSAGELGVFEELTNGPLSSKAIAAKIKANPDATERLLNACVGLKLLNKTLKDGETIYNNPDSTTKYLTKSSPDSVRWMTNLNVVYPMWGQLKDCVVKGDRVSSEEFFNYYVTPTTQLEFMRSMHIICSMDAPKLVNVFDLSSYSVACDLGGSTGSLAKALVKAYPTMKVTVMDRSDVVQQSRDFMSEGRSEAISYSGGDFFVDAFPDADLYILAHTFHNWSPEKLDALLDKIMATMKSGGALLVLEKFLDEDKSGPMESLLLDMDMLLCAEGRERSLSEYKEKLEKHGFTDIKSKVVENALWYDAIICKKK</sequence>
<evidence type="ECO:0000256" key="7">
    <source>
        <dbReference type="ARBA" id="ARBA00040730"/>
    </source>
</evidence>
<dbReference type="GO" id="GO:0017096">
    <property type="term" value="F:acetylserotonin O-methyltransferase activity"/>
    <property type="evidence" value="ECO:0007669"/>
    <property type="project" value="UniProtKB-EC"/>
</dbReference>
<evidence type="ECO:0000259" key="10">
    <source>
        <dbReference type="Pfam" id="PF08100"/>
    </source>
</evidence>
<comment type="function">
    <text evidence="5">Catalyzes the transfer of a methyl group onto N-acetylserotonin, producing melatonin (N-acetyl-5-methoxytryptamine).</text>
</comment>
<evidence type="ECO:0000256" key="2">
    <source>
        <dbReference type="ARBA" id="ARBA00022603"/>
    </source>
</evidence>
<dbReference type="Proteomes" id="UP000749559">
    <property type="component" value="Unassembled WGS sequence"/>
</dbReference>